<dbReference type="RefSeq" id="XP_028035230.1">
    <property type="nucleotide sequence ID" value="XM_028179429.1"/>
</dbReference>
<evidence type="ECO:0000313" key="2">
    <source>
        <dbReference type="RefSeq" id="XP_028035230.1"/>
    </source>
</evidence>
<accession>A0A6J2K032</accession>
<reference evidence="2" key="1">
    <citation type="submission" date="2025-08" db="UniProtKB">
        <authorList>
            <consortium name="RefSeq"/>
        </authorList>
    </citation>
    <scope>IDENTIFICATION</scope>
    <source>
        <tissue evidence="2">Silk gland</tissue>
    </source>
</reference>
<dbReference type="KEGG" id="bman:114246752"/>
<dbReference type="GeneID" id="114246752"/>
<protein>
    <submittedName>
        <fullName evidence="2">Uncharacterized protein LOC114246752</fullName>
    </submittedName>
</protein>
<dbReference type="OrthoDB" id="7100635at2759"/>
<sequence length="1158" mass="135846">MASTVLKGDTLGQKHKHYNQLLNDALSGNIKISSHPDDDIGNLLLIDMASQNKDVHFILNAFKSTDMLYVSWAIKKSNWLITEKTYSNFINPNYLNSDIFPHMMTKAINKLMLHIRLHLKDEERVEEFYRNEKVPSDAAKWLCNCSVKFIEDNINRHNNDNRLLKRLCEKSISILEKIDNHNSVLLQKTTFFLKNETNRYLNIVERVPYYNRPTFNAKATDLIMKKCPERIINNFEKYAINIHMPTFARYLKSENISDFLTKQIKSAEDDSNLSMFLKSDQVLYLFQRIRPPQRYEFVKAMFLDDKDEVNENDPKKQSIQLFFNKCDMEKYIWYKYAPFDVAFVAIKKSLQVESSARDKKAMLQTLIYCAKQNLSDIQTLLRYYSKKHIKDSFSSKCNFVSELSKNTEIHKYDETTWDVLNEIFSGMGLYNPSSEKDQNCIQTIIVYKVLHNETVPEVIMNKFEFETLSAYKKLTEEDGVKIFNFLFDHLLTKVQTTVSTQDELADLESNLINTLTLLKDWKKNISEYPSIINKIKEIASIKRKNVWTLDLADLYNVQKSWRKIMFEESIILNPCEEVCVNALKHEPSLLSRYNTEVQDLQCNDNVSLKQVLSKIRIYWPESLALCWSNEYMARLKTLSNHKALTRGLCYLLPHTTLIDIIVSFIPKESKIDFKNVDEVSLSLQKHFAKNMHLARPQPKPEIVMSYAKGDYVKFTLPSLLAVFHNLNAKSSRECLPEFLDAPVSLQKHIIRLAFAELESHELKVIFLNLWQTSKNKTIRGMIFEFTFKLLCKTKDPIEAKNLWDTFEVFIDNLTYEDDKKLFDLLSKVEDVPGNVKPHFLVKSYGFLKRLISNVVNDRGTYEWYLELLEQSTREIMEHMNNEFIENIITEFLEKKFYTFQGKSGPVRSSYGMTTVISAYLLCAKNIESQQRKQENILKPLIKRSLNMWNEYRDGCYFIRQNFQELLYQFTMDLNYYVTSKNMIIPTEMFTEILTELNTLPVSENYVMVTGWKLTLTLAKLLEKTTKAEWDLKCTEISQEFAENCVEYLKQDVNSHFPCIYVLFSRALQKIIDISRTDDWKWLLLEKMLSDKDFVQSFLTVNCILTKNNGQGCESTKQNITKITNLIKEHPSVEVKMHYYYKFGDGNRGCKEECVPWAR</sequence>
<name>A0A6J2K032_BOMMA</name>
<dbReference type="Proteomes" id="UP000504629">
    <property type="component" value="Unplaced"/>
</dbReference>
<keyword evidence="1" id="KW-1185">Reference proteome</keyword>
<gene>
    <name evidence="2" type="primary">LOC114246752</name>
</gene>
<evidence type="ECO:0000313" key="1">
    <source>
        <dbReference type="Proteomes" id="UP000504629"/>
    </source>
</evidence>
<proteinExistence type="predicted"/>
<dbReference type="AlphaFoldDB" id="A0A6J2K032"/>
<organism evidence="1 2">
    <name type="scientific">Bombyx mandarina</name>
    <name type="common">Wild silk moth</name>
    <name type="synonym">Wild silkworm</name>
    <dbReference type="NCBI Taxonomy" id="7092"/>
    <lineage>
        <taxon>Eukaryota</taxon>
        <taxon>Metazoa</taxon>
        <taxon>Ecdysozoa</taxon>
        <taxon>Arthropoda</taxon>
        <taxon>Hexapoda</taxon>
        <taxon>Insecta</taxon>
        <taxon>Pterygota</taxon>
        <taxon>Neoptera</taxon>
        <taxon>Endopterygota</taxon>
        <taxon>Lepidoptera</taxon>
        <taxon>Glossata</taxon>
        <taxon>Ditrysia</taxon>
        <taxon>Bombycoidea</taxon>
        <taxon>Bombycidae</taxon>
        <taxon>Bombycinae</taxon>
        <taxon>Bombyx</taxon>
    </lineage>
</organism>